<keyword evidence="5 6" id="KW-0472">Membrane</keyword>
<keyword evidence="3 6" id="KW-0812">Transmembrane</keyword>
<feature type="transmembrane region" description="Helical" evidence="6">
    <location>
        <begin position="248"/>
        <end position="269"/>
    </location>
</feature>
<dbReference type="NCBIfam" id="TIGR00901">
    <property type="entry name" value="2A0125"/>
    <property type="match status" value="1"/>
</dbReference>
<reference evidence="8 9" key="1">
    <citation type="journal article" date="2013" name="Antonie Van Leeuwenhoek">
        <title>Echinimonas agarilytica gen. nov., sp. nov., a new gammaproteobacterium isolated from the sea urchin Strongylocentrotus intermedius.</title>
        <authorList>
            <person name="Nedashkovskaya O.I."/>
            <person name="Stenkova A.M."/>
            <person name="Zhukova N.V."/>
            <person name="Van Trappen S."/>
            <person name="Lee J.S."/>
            <person name="Kim S.B."/>
        </authorList>
    </citation>
    <scope>NUCLEOTIDE SEQUENCE [LARGE SCALE GENOMIC DNA]</scope>
    <source>
        <strain evidence="8 9">KMM 6351</strain>
    </source>
</reference>
<evidence type="ECO:0000256" key="4">
    <source>
        <dbReference type="ARBA" id="ARBA00022989"/>
    </source>
</evidence>
<dbReference type="PROSITE" id="PS50850">
    <property type="entry name" value="MFS"/>
    <property type="match status" value="1"/>
</dbReference>
<dbReference type="EMBL" id="JAMQGP010000006">
    <property type="protein sequence ID" value="MCM2680553.1"/>
    <property type="molecule type" value="Genomic_DNA"/>
</dbReference>
<dbReference type="PANTHER" id="PTHR12778:SF10">
    <property type="entry name" value="MAJOR FACILITATOR SUPERFAMILY DOMAIN-CONTAINING PROTEIN 3"/>
    <property type="match status" value="1"/>
</dbReference>
<dbReference type="PANTHER" id="PTHR12778">
    <property type="entry name" value="SOLUTE CARRIER FAMILY 33 ACETYL-COA TRANSPORTER -RELATED"/>
    <property type="match status" value="1"/>
</dbReference>
<evidence type="ECO:0000256" key="5">
    <source>
        <dbReference type="ARBA" id="ARBA00023136"/>
    </source>
</evidence>
<evidence type="ECO:0000313" key="9">
    <source>
        <dbReference type="Proteomes" id="UP001165393"/>
    </source>
</evidence>
<dbReference type="Pfam" id="PF07690">
    <property type="entry name" value="MFS_1"/>
    <property type="match status" value="1"/>
</dbReference>
<evidence type="ECO:0000256" key="6">
    <source>
        <dbReference type="SAM" id="Phobius"/>
    </source>
</evidence>
<comment type="caution">
    <text evidence="8">The sequence shown here is derived from an EMBL/GenBank/DDBJ whole genome shotgun (WGS) entry which is preliminary data.</text>
</comment>
<organism evidence="8 9">
    <name type="scientific">Echinimonas agarilytica</name>
    <dbReference type="NCBI Taxonomy" id="1215918"/>
    <lineage>
        <taxon>Bacteria</taxon>
        <taxon>Pseudomonadati</taxon>
        <taxon>Pseudomonadota</taxon>
        <taxon>Gammaproteobacteria</taxon>
        <taxon>Alteromonadales</taxon>
        <taxon>Echinimonadaceae</taxon>
        <taxon>Echinimonas</taxon>
    </lineage>
</organism>
<dbReference type="AlphaFoldDB" id="A0AA41W8M8"/>
<feature type="transmembrane region" description="Helical" evidence="6">
    <location>
        <begin position="16"/>
        <end position="40"/>
    </location>
</feature>
<dbReference type="InterPro" id="IPR004752">
    <property type="entry name" value="AmpG_permease/AT-1"/>
</dbReference>
<accession>A0AA41W8M8</accession>
<feature type="transmembrane region" description="Helical" evidence="6">
    <location>
        <begin position="378"/>
        <end position="399"/>
    </location>
</feature>
<feature type="domain" description="Major facilitator superfamily (MFS) profile" evidence="7">
    <location>
        <begin position="15"/>
        <end position="430"/>
    </location>
</feature>
<feature type="transmembrane region" description="Helical" evidence="6">
    <location>
        <begin position="88"/>
        <end position="107"/>
    </location>
</feature>
<evidence type="ECO:0000256" key="2">
    <source>
        <dbReference type="ARBA" id="ARBA00022448"/>
    </source>
</evidence>
<name>A0AA41W8M8_9GAMM</name>
<dbReference type="RefSeq" id="WP_251262003.1">
    <property type="nucleotide sequence ID" value="NZ_JAMQGP010000006.1"/>
</dbReference>
<sequence>MSKLLSSMTPYFDRRVLTLLPLGFSAGLPLMLVFSSLSFWLREADVSLSAIGFFSLAGLAYAFKWVWAPLVDGISIPILGQKLGKRRAWLLVSQIAIGGALFGMSTFDPALDGTLPQLALMAVVVAFCSATQDIVIDAYRIESAPQEMQGAMAATYTLGYRCAMIVSGAGSLALAAWLATGEGYDVQAWQHTYKIMALLMSAGVITTLFCKEPVVDIPPSNTTGPLSWLKEHVVAPFADFFTRYRYQAVMILCLIAIYRISDVVMGVMANPFYVDMGYSKEAVAAVSKIYGVIMTLLGIFIGGALIVKFAVWRILMAGAVLSAITNLLFSFLAQLGQPDILWLTLVISADNLSAGIASAAFIAYMSGLTNVAYSATQYALFSALMFLLPKLIAGFSGVMVESVGYSNFFVITALMGLPVVVLIWIVSRMDISSKNANHGPT</sequence>
<feature type="transmembrane region" description="Helical" evidence="6">
    <location>
        <begin position="160"/>
        <end position="179"/>
    </location>
</feature>
<gene>
    <name evidence="8" type="ORF">NAF29_12870</name>
</gene>
<dbReference type="Proteomes" id="UP001165393">
    <property type="component" value="Unassembled WGS sequence"/>
</dbReference>
<feature type="transmembrane region" description="Helical" evidence="6">
    <location>
        <begin position="46"/>
        <end position="67"/>
    </location>
</feature>
<dbReference type="GO" id="GO:0016020">
    <property type="term" value="C:membrane"/>
    <property type="evidence" value="ECO:0007669"/>
    <property type="project" value="UniProtKB-SubCell"/>
</dbReference>
<keyword evidence="9" id="KW-1185">Reference proteome</keyword>
<feature type="transmembrane region" description="Helical" evidence="6">
    <location>
        <begin position="289"/>
        <end position="307"/>
    </location>
</feature>
<protein>
    <submittedName>
        <fullName evidence="8">MFS transporter</fullName>
    </submittedName>
</protein>
<dbReference type="InterPro" id="IPR020846">
    <property type="entry name" value="MFS_dom"/>
</dbReference>
<feature type="transmembrane region" description="Helical" evidence="6">
    <location>
        <begin position="405"/>
        <end position="426"/>
    </location>
</feature>
<dbReference type="SUPFAM" id="SSF103473">
    <property type="entry name" value="MFS general substrate transporter"/>
    <property type="match status" value="1"/>
</dbReference>
<feature type="transmembrane region" description="Helical" evidence="6">
    <location>
        <begin position="119"/>
        <end position="139"/>
    </location>
</feature>
<evidence type="ECO:0000256" key="1">
    <source>
        <dbReference type="ARBA" id="ARBA00004141"/>
    </source>
</evidence>
<evidence type="ECO:0000313" key="8">
    <source>
        <dbReference type="EMBL" id="MCM2680553.1"/>
    </source>
</evidence>
<comment type="subcellular location">
    <subcellularLocation>
        <location evidence="1">Membrane</location>
        <topology evidence="1">Multi-pass membrane protein</topology>
    </subcellularLocation>
</comment>
<dbReference type="InterPro" id="IPR011701">
    <property type="entry name" value="MFS"/>
</dbReference>
<keyword evidence="2" id="KW-0813">Transport</keyword>
<proteinExistence type="predicted"/>
<keyword evidence="4 6" id="KW-1133">Transmembrane helix</keyword>
<dbReference type="InterPro" id="IPR036259">
    <property type="entry name" value="MFS_trans_sf"/>
</dbReference>
<dbReference type="Gene3D" id="1.20.1250.20">
    <property type="entry name" value="MFS general substrate transporter like domains"/>
    <property type="match status" value="2"/>
</dbReference>
<feature type="transmembrane region" description="Helical" evidence="6">
    <location>
        <begin position="340"/>
        <end position="366"/>
    </location>
</feature>
<evidence type="ECO:0000259" key="7">
    <source>
        <dbReference type="PROSITE" id="PS50850"/>
    </source>
</evidence>
<feature type="transmembrane region" description="Helical" evidence="6">
    <location>
        <begin position="191"/>
        <end position="210"/>
    </location>
</feature>
<feature type="transmembrane region" description="Helical" evidence="6">
    <location>
        <begin position="314"/>
        <end position="334"/>
    </location>
</feature>
<dbReference type="GO" id="GO:0022857">
    <property type="term" value="F:transmembrane transporter activity"/>
    <property type="evidence" value="ECO:0007669"/>
    <property type="project" value="InterPro"/>
</dbReference>
<evidence type="ECO:0000256" key="3">
    <source>
        <dbReference type="ARBA" id="ARBA00022692"/>
    </source>
</evidence>